<dbReference type="GO" id="GO:0003677">
    <property type="term" value="F:DNA binding"/>
    <property type="evidence" value="ECO:0007669"/>
    <property type="project" value="InterPro"/>
</dbReference>
<dbReference type="Pfam" id="PF04014">
    <property type="entry name" value="MazE_antitoxin"/>
    <property type="match status" value="1"/>
</dbReference>
<feature type="domain" description="SpoVT-AbrB" evidence="1">
    <location>
        <begin position="6"/>
        <end position="51"/>
    </location>
</feature>
<comment type="caution">
    <text evidence="2">The sequence shown here is derived from an EMBL/GenBank/DDBJ whole genome shotgun (WGS) entry which is preliminary data.</text>
</comment>
<dbReference type="Proteomes" id="UP000245081">
    <property type="component" value="Unassembled WGS sequence"/>
</dbReference>
<gene>
    <name evidence="2" type="primary">chpS</name>
    <name evidence="2" type="ORF">NMK_1855</name>
</gene>
<dbReference type="InterPro" id="IPR007159">
    <property type="entry name" value="SpoVT-AbrB_dom"/>
</dbReference>
<reference evidence="2 3" key="1">
    <citation type="journal article" date="2018" name="Environ. Microbiol.">
        <title>Isolation and genomic characterization of Novimethylophilus kurashikiensis gen. nov. sp. nov., a new lanthanide-dependent methylotrophic species of Methylophilaceae.</title>
        <authorList>
            <person name="Lv H."/>
            <person name="Sahin N."/>
            <person name="Tani A."/>
        </authorList>
    </citation>
    <scope>NUCLEOTIDE SEQUENCE [LARGE SCALE GENOMIC DNA]</scope>
    <source>
        <strain evidence="2 3">La2-4</strain>
    </source>
</reference>
<dbReference type="OrthoDB" id="9795766at2"/>
<accession>A0A2R5F8Z3</accession>
<evidence type="ECO:0000313" key="2">
    <source>
        <dbReference type="EMBL" id="GBG14289.1"/>
    </source>
</evidence>
<dbReference type="EMBL" id="BDOQ01000007">
    <property type="protein sequence ID" value="GBG14289.1"/>
    <property type="molecule type" value="Genomic_DNA"/>
</dbReference>
<dbReference type="SMART" id="SM00966">
    <property type="entry name" value="SpoVT_AbrB"/>
    <property type="match status" value="1"/>
</dbReference>
<proteinExistence type="predicted"/>
<evidence type="ECO:0000259" key="1">
    <source>
        <dbReference type="SMART" id="SM00966"/>
    </source>
</evidence>
<protein>
    <submittedName>
        <fullName evidence="2">Antitoxin ChpS</fullName>
    </submittedName>
</protein>
<dbReference type="Gene3D" id="2.10.260.10">
    <property type="match status" value="1"/>
</dbReference>
<name>A0A2R5F8Z3_9PROT</name>
<evidence type="ECO:0000313" key="3">
    <source>
        <dbReference type="Proteomes" id="UP000245081"/>
    </source>
</evidence>
<dbReference type="InterPro" id="IPR037914">
    <property type="entry name" value="SpoVT-AbrB_sf"/>
</dbReference>
<dbReference type="RefSeq" id="WP_109015490.1">
    <property type="nucleotide sequence ID" value="NZ_BDOQ01000007.1"/>
</dbReference>
<keyword evidence="3" id="KW-1185">Reference proteome</keyword>
<sequence>MLQTLRKAGGSLVMTVPKAFIDQNALSEGSQVELHLQGKKLTVEAPTRPRYKLADLMAEMPQGLPRIDGWEDMPSVGLENS</sequence>
<organism evidence="2 3">
    <name type="scientific">Novimethylophilus kurashikiensis</name>
    <dbReference type="NCBI Taxonomy" id="1825523"/>
    <lineage>
        <taxon>Bacteria</taxon>
        <taxon>Pseudomonadati</taxon>
        <taxon>Pseudomonadota</taxon>
        <taxon>Betaproteobacteria</taxon>
        <taxon>Nitrosomonadales</taxon>
        <taxon>Methylophilaceae</taxon>
        <taxon>Novimethylophilus</taxon>
    </lineage>
</organism>
<dbReference type="AlphaFoldDB" id="A0A2R5F8Z3"/>
<dbReference type="SUPFAM" id="SSF89447">
    <property type="entry name" value="AbrB/MazE/MraZ-like"/>
    <property type="match status" value="1"/>
</dbReference>